<dbReference type="InterPro" id="IPR023393">
    <property type="entry name" value="START-like_dom_sf"/>
</dbReference>
<dbReference type="EMBL" id="LHPF02000020">
    <property type="protein sequence ID" value="PSC70375.1"/>
    <property type="molecule type" value="Genomic_DNA"/>
</dbReference>
<dbReference type="PANTHER" id="PTHR12136">
    <property type="entry name" value="ENHANCED DISEASE RESISTANCE-RELATED"/>
    <property type="match status" value="1"/>
</dbReference>
<keyword evidence="4" id="KW-1185">Reference proteome</keyword>
<evidence type="ECO:0000313" key="3">
    <source>
        <dbReference type="EMBL" id="PSC70375.1"/>
    </source>
</evidence>
<evidence type="ECO:0000256" key="1">
    <source>
        <dbReference type="SAM" id="MobiDB-lite"/>
    </source>
</evidence>
<feature type="domain" description="START" evidence="2">
    <location>
        <begin position="213"/>
        <end position="393"/>
    </location>
</feature>
<reference evidence="3 4" key="1">
    <citation type="journal article" date="2018" name="Plant J.">
        <title>Genome sequences of Chlorella sorokiniana UTEX 1602 and Micractinium conductrix SAG 241.80: implications to maltose excretion by a green alga.</title>
        <authorList>
            <person name="Arriola M.B."/>
            <person name="Velmurugan N."/>
            <person name="Zhang Y."/>
            <person name="Plunkett M.H."/>
            <person name="Hondzo H."/>
            <person name="Barney B.M."/>
        </authorList>
    </citation>
    <scope>NUCLEOTIDE SEQUENCE [LARGE SCALE GENOMIC DNA]</scope>
    <source>
        <strain evidence="3 4">SAG 241.80</strain>
    </source>
</reference>
<proteinExistence type="predicted"/>
<dbReference type="InterPro" id="IPR002913">
    <property type="entry name" value="START_lipid-bd_dom"/>
</dbReference>
<dbReference type="AlphaFoldDB" id="A0A2P6V8F6"/>
<feature type="region of interest" description="Disordered" evidence="1">
    <location>
        <begin position="434"/>
        <end position="457"/>
    </location>
</feature>
<dbReference type="Gene3D" id="3.30.530.20">
    <property type="match status" value="1"/>
</dbReference>
<dbReference type="Pfam" id="PF01852">
    <property type="entry name" value="START"/>
    <property type="match status" value="1"/>
</dbReference>
<dbReference type="PROSITE" id="PS50848">
    <property type="entry name" value="START"/>
    <property type="match status" value="1"/>
</dbReference>
<accession>A0A2P6V8F6</accession>
<sequence length="816" mass="88308">MPHRRSPSKLAEGRAVLTEGTVCRESNVADRLVNKRWMQLLGSTHSGSSDPPVLASFRHGGDAEPSKVWPITRTCSVEAVSKGTFHLRQDTSTLVALVAAKYSEVELFSFSLHFGFSGLFAAESLRLCFEKEADAAEWHSQLTAAVRRMERQGSGAGSMVRGTADLMDELGADGDLGGSNGAAGAPPAAAAAAAAAAATKAAQDESDRAMRAWQSVRHVNGVAVYVEEEGTDGEGGALMVSAIVRSSPQECFEVLMASQGRDGTVLLHGDERVLEVVDRNTQVVLHSFQPGGLVGRLCAPREMVLLRSWRQDTDGTYIVLYQSTNHRKARPVKASLFNWKAPVRAHVQAAGFTVAPLLPRYTGGGPSQECLVTLVMKVDLGGWLGPRSPLRRLGSTLADTVQRAWLEPMLLSVVMLRDKVEQSRFVVRPYSMGDALEEPPETPTESEASGSRSVTRTTTFLTYSGRRSQDLKDAAARSLNHLGAVAEGAYAAGAAAAADGEEYLDALSGASSGQASLSHSFDDAAAGAPLIAKELAAVRSALAAQQEREVPEEERWAVQGTAARRYWSCPGTADLRVRGRNYLTDRKKIAAAMPMFDLYSAELVEVDEPMWHMARFLPSVKYCAAPFMFILQLMVPANPPLSLTMVWTAPLNPMTESLDTLCAAWPEDSQGTVRAFFTNLCEWMKDDGPEADAARNKKFKLIPRIVKGSWIVKQSVGTTPVLLGQKLATRYFRGPNYFEVDVDITSNTVANSVTSLVVGAITSLVVDLAPLVEGQGDEELPERLIGSVRFEHLDLKTAAYLDDETGRIFKNERFAS</sequence>
<dbReference type="InterPro" id="IPR045096">
    <property type="entry name" value="EDR2-like"/>
</dbReference>
<dbReference type="SUPFAM" id="SSF55961">
    <property type="entry name" value="Bet v1-like"/>
    <property type="match status" value="1"/>
</dbReference>
<organism evidence="3 4">
    <name type="scientific">Micractinium conductrix</name>
    <dbReference type="NCBI Taxonomy" id="554055"/>
    <lineage>
        <taxon>Eukaryota</taxon>
        <taxon>Viridiplantae</taxon>
        <taxon>Chlorophyta</taxon>
        <taxon>core chlorophytes</taxon>
        <taxon>Trebouxiophyceae</taxon>
        <taxon>Chlorellales</taxon>
        <taxon>Chlorellaceae</taxon>
        <taxon>Chlorella clade</taxon>
        <taxon>Micractinium</taxon>
    </lineage>
</organism>
<feature type="compositionally biased region" description="Polar residues" evidence="1">
    <location>
        <begin position="448"/>
        <end position="457"/>
    </location>
</feature>
<dbReference type="Proteomes" id="UP000239649">
    <property type="component" value="Unassembled WGS sequence"/>
</dbReference>
<dbReference type="OrthoDB" id="9970435at2759"/>
<dbReference type="CDD" id="cd00177">
    <property type="entry name" value="START"/>
    <property type="match status" value="1"/>
</dbReference>
<gene>
    <name evidence="3" type="ORF">C2E20_6168</name>
</gene>
<evidence type="ECO:0000313" key="4">
    <source>
        <dbReference type="Proteomes" id="UP000239649"/>
    </source>
</evidence>
<dbReference type="Pfam" id="PF07059">
    <property type="entry name" value="EDR2_C"/>
    <property type="match status" value="1"/>
</dbReference>
<evidence type="ECO:0000259" key="2">
    <source>
        <dbReference type="PROSITE" id="PS50848"/>
    </source>
</evidence>
<dbReference type="PANTHER" id="PTHR12136:SF41">
    <property type="entry name" value="PLECKSTRIN HOMOLOGY (PH) AND LIPID-BINDING START DOMAINS-CONTAINING PROTEIN"/>
    <property type="match status" value="1"/>
</dbReference>
<comment type="caution">
    <text evidence="3">The sequence shown here is derived from an EMBL/GenBank/DDBJ whole genome shotgun (WGS) entry which is preliminary data.</text>
</comment>
<dbReference type="InterPro" id="IPR009769">
    <property type="entry name" value="EDR2_C"/>
</dbReference>
<protein>
    <submittedName>
        <fullName evidence="3">ENHANCED DISEASE RESISTANCE 2-like isoform X1</fullName>
    </submittedName>
</protein>
<dbReference type="GO" id="GO:0008289">
    <property type="term" value="F:lipid binding"/>
    <property type="evidence" value="ECO:0007669"/>
    <property type="project" value="InterPro"/>
</dbReference>
<name>A0A2P6V8F6_9CHLO</name>